<keyword evidence="6" id="KW-0732">Signal</keyword>
<feature type="repeat" description="ANK" evidence="3">
    <location>
        <begin position="420"/>
        <end position="452"/>
    </location>
</feature>
<feature type="repeat" description="ANK" evidence="3">
    <location>
        <begin position="56"/>
        <end position="88"/>
    </location>
</feature>
<evidence type="ECO:0000256" key="2">
    <source>
        <dbReference type="ARBA" id="ARBA00023043"/>
    </source>
</evidence>
<dbReference type="Pfam" id="PF12796">
    <property type="entry name" value="Ank_2"/>
    <property type="match status" value="4"/>
</dbReference>
<proteinExistence type="predicted"/>
<keyword evidence="5" id="KW-0812">Transmembrane</keyword>
<feature type="compositionally biased region" description="Low complexity" evidence="4">
    <location>
        <begin position="754"/>
        <end position="768"/>
    </location>
</feature>
<accession>A0ABQ8XVX8</accession>
<keyword evidence="7" id="KW-0649">Protein kinase inhibitor</keyword>
<keyword evidence="1" id="KW-0677">Repeat</keyword>
<keyword evidence="5" id="KW-1133">Transmembrane helix</keyword>
<dbReference type="EMBL" id="JAOAOG010000243">
    <property type="protein sequence ID" value="KAJ6236529.1"/>
    <property type="molecule type" value="Genomic_DNA"/>
</dbReference>
<protein>
    <submittedName>
        <fullName evidence="7">Cyclin-dependent kinase inhibitor 2c-related</fullName>
    </submittedName>
</protein>
<keyword evidence="2 3" id="KW-0040">ANK repeat</keyword>
<dbReference type="GO" id="GO:0004860">
    <property type="term" value="F:protein kinase inhibitor activity"/>
    <property type="evidence" value="ECO:0007669"/>
    <property type="project" value="UniProtKB-KW"/>
</dbReference>
<keyword evidence="8" id="KW-1185">Reference proteome</keyword>
<evidence type="ECO:0000313" key="8">
    <source>
        <dbReference type="Proteomes" id="UP001150062"/>
    </source>
</evidence>
<dbReference type="InterPro" id="IPR036770">
    <property type="entry name" value="Ankyrin_rpt-contain_sf"/>
</dbReference>
<evidence type="ECO:0000256" key="1">
    <source>
        <dbReference type="ARBA" id="ARBA00022737"/>
    </source>
</evidence>
<dbReference type="Proteomes" id="UP001150062">
    <property type="component" value="Unassembled WGS sequence"/>
</dbReference>
<feature type="signal peptide" evidence="6">
    <location>
        <begin position="1"/>
        <end position="21"/>
    </location>
</feature>
<feature type="transmembrane region" description="Helical" evidence="5">
    <location>
        <begin position="1008"/>
        <end position="1031"/>
    </location>
</feature>
<dbReference type="PROSITE" id="PS50297">
    <property type="entry name" value="ANK_REP_REGION"/>
    <property type="match status" value="5"/>
</dbReference>
<evidence type="ECO:0000256" key="4">
    <source>
        <dbReference type="SAM" id="MobiDB-lite"/>
    </source>
</evidence>
<dbReference type="SUPFAM" id="SSF81296">
    <property type="entry name" value="E set domains"/>
    <property type="match status" value="1"/>
</dbReference>
<feature type="repeat" description="ANK" evidence="3">
    <location>
        <begin position="90"/>
        <end position="122"/>
    </location>
</feature>
<feature type="region of interest" description="Disordered" evidence="4">
    <location>
        <begin position="748"/>
        <end position="777"/>
    </location>
</feature>
<reference evidence="7" key="1">
    <citation type="submission" date="2022-08" db="EMBL/GenBank/DDBJ databases">
        <title>Novel sulfate-reducing endosymbionts in the free-living metamonad Anaeramoeba.</title>
        <authorList>
            <person name="Jerlstrom-Hultqvist J."/>
            <person name="Cepicka I."/>
            <person name="Gallot-Lavallee L."/>
            <person name="Salas-Leiva D."/>
            <person name="Curtis B.A."/>
            <person name="Zahonova K."/>
            <person name="Pipaliya S."/>
            <person name="Dacks J."/>
            <person name="Roger A.J."/>
        </authorList>
    </citation>
    <scope>NUCLEOTIDE SEQUENCE</scope>
    <source>
        <strain evidence="7">Schooner1</strain>
    </source>
</reference>
<evidence type="ECO:0000256" key="6">
    <source>
        <dbReference type="SAM" id="SignalP"/>
    </source>
</evidence>
<dbReference type="SUPFAM" id="SSF48403">
    <property type="entry name" value="Ankyrin repeat"/>
    <property type="match status" value="3"/>
</dbReference>
<dbReference type="PANTHER" id="PTHR24198:SF165">
    <property type="entry name" value="ANKYRIN REPEAT-CONTAINING PROTEIN-RELATED"/>
    <property type="match status" value="1"/>
</dbReference>
<dbReference type="PROSITE" id="PS50088">
    <property type="entry name" value="ANK_REPEAT"/>
    <property type="match status" value="6"/>
</dbReference>
<organism evidence="7 8">
    <name type="scientific">Anaeramoeba flamelloides</name>
    <dbReference type="NCBI Taxonomy" id="1746091"/>
    <lineage>
        <taxon>Eukaryota</taxon>
        <taxon>Metamonada</taxon>
        <taxon>Anaeramoebidae</taxon>
        <taxon>Anaeramoeba</taxon>
    </lineage>
</organism>
<dbReference type="Gene3D" id="1.25.40.20">
    <property type="entry name" value="Ankyrin repeat-containing domain"/>
    <property type="match status" value="4"/>
</dbReference>
<dbReference type="Gene3D" id="2.60.40.10">
    <property type="entry name" value="Immunoglobulins"/>
    <property type="match status" value="1"/>
</dbReference>
<feature type="repeat" description="ANK" evidence="3">
    <location>
        <begin position="312"/>
        <end position="344"/>
    </location>
</feature>
<comment type="caution">
    <text evidence="7">The sequence shown here is derived from an EMBL/GenBank/DDBJ whole genome shotgun (WGS) entry which is preliminary data.</text>
</comment>
<gene>
    <name evidence="7" type="ORF">M0813_27918</name>
</gene>
<evidence type="ECO:0000313" key="7">
    <source>
        <dbReference type="EMBL" id="KAJ6236529.1"/>
    </source>
</evidence>
<feature type="repeat" description="ANK" evidence="3">
    <location>
        <begin position="241"/>
        <end position="273"/>
    </location>
</feature>
<feature type="repeat" description="ANK" evidence="3">
    <location>
        <begin position="454"/>
        <end position="486"/>
    </location>
</feature>
<evidence type="ECO:0000256" key="5">
    <source>
        <dbReference type="SAM" id="Phobius"/>
    </source>
</evidence>
<dbReference type="InterPro" id="IPR002110">
    <property type="entry name" value="Ankyrin_rpt"/>
</dbReference>
<dbReference type="PANTHER" id="PTHR24198">
    <property type="entry name" value="ANKYRIN REPEAT AND PROTEIN KINASE DOMAIN-CONTAINING PROTEIN"/>
    <property type="match status" value="1"/>
</dbReference>
<name>A0ABQ8XVX8_9EUKA</name>
<dbReference type="InterPro" id="IPR014756">
    <property type="entry name" value="Ig_E-set"/>
</dbReference>
<feature type="chain" id="PRO_5045089173" evidence="6">
    <location>
        <begin position="22"/>
        <end position="1062"/>
    </location>
</feature>
<dbReference type="SMART" id="SM00248">
    <property type="entry name" value="ANK"/>
    <property type="match status" value="12"/>
</dbReference>
<dbReference type="InterPro" id="IPR013783">
    <property type="entry name" value="Ig-like_fold"/>
</dbReference>
<keyword evidence="5" id="KW-0472">Membrane</keyword>
<sequence>MKKNFLFSFLLAILIIKLVSTSKEPEFIQAVFNNDVEKVKFYLTIESTLDVNTRYLGLTALHYASGYGYTQMVETLIEWGADVHLIDSRHGEIALHKAAEGGHVDVARTLLSSGSFLDVRSGQMGNSPLVNAVWYKMDQVAEYLLSENALMYLSGKAKGATAWGRLNSTRGAHDRQQQNEWMDTHMLPKFQSHQSVLDSELQAHPLLQATLEHNTTWVEEILEKDVSDLNYRAMPRGDWYDSFTCLMISVMNNDHAITKLLLNSNANVTLIDDYWGMSALHLAGFNNSVESLNEILKVQNDTDFIDQQSKWFGFTPLNFAAFTGSTDVAQALVNCGSNETIKNEIGNMPLDTAKYYNYTDIVALLQSNYHLRFIRKSDQNINGENDNLYLIVEKNDLKSIYDWLTKYHDNRKKLNLRNNQGKTALMISAGLGFTQMTEILLVSGADPNLIDTANGKTALHYAAASGVVDVVWSLLNHGAFPDMHSAQLGHSPIMVAFLFKHYLVVDFLATTRQVYITTTTRYGKTLVELVDQFGDQLAMSMLKERMADEIQSEIDRRNQYSESLSLIQAAMVNDSSTVKSILDNRLSKDNIQNGDDSQIDVNVQLPFYSTGNDAHTALLVASREGYTDVVKDLLQIGRARSDIIGGLMRSTSLHKSGYMGHTDSLKLLLEDGRGEIDAQGPENYYTCLHDSTWHGHFENVKLITQYTDNINLLAQNKHAPLNLAKMFNYTDIHDHLLTLITKTDPKKSSYILPNNGDTDNDNNNNNNNNDDDNNNEIKAGESYTFQIITYDHNNTLRNNGGDQWIIKSNNDQIKFQITDLKNGKYNVEVSNALKSDTNFDIYITLNKLPLAGTPINLKVIPGKINLEKSLPTFTGQNSDCSNIGSIIKLQIVLCDDYDNCYIQKPTNSDIITFLSANTTLISNLYQNLDQQEQDQQYFSKFIVTTPGVYYPSLSIDNKKIESKDSITICSSNGKCDQKSKKCICENDTIGQACDNYPKNYGSLSNTKVGLIIGIPFGVVFIILIIIIYFGFMKKNNQQNKKKKKKMTINEEPILSNSISDSN</sequence>
<evidence type="ECO:0000256" key="3">
    <source>
        <dbReference type="PROSITE-ProRule" id="PRU00023"/>
    </source>
</evidence>
<dbReference type="Pfam" id="PF00023">
    <property type="entry name" value="Ank"/>
    <property type="match status" value="1"/>
</dbReference>